<feature type="domain" description="Protein kinase" evidence="7">
    <location>
        <begin position="17"/>
        <end position="306"/>
    </location>
</feature>
<dbReference type="SUPFAM" id="SSF56112">
    <property type="entry name" value="Protein kinase-like (PK-like)"/>
    <property type="match status" value="1"/>
</dbReference>
<organism evidence="8 9">
    <name type="scientific">Digitaria exilis</name>
    <dbReference type="NCBI Taxonomy" id="1010633"/>
    <lineage>
        <taxon>Eukaryota</taxon>
        <taxon>Viridiplantae</taxon>
        <taxon>Streptophyta</taxon>
        <taxon>Embryophyta</taxon>
        <taxon>Tracheophyta</taxon>
        <taxon>Spermatophyta</taxon>
        <taxon>Magnoliopsida</taxon>
        <taxon>Liliopsida</taxon>
        <taxon>Poales</taxon>
        <taxon>Poaceae</taxon>
        <taxon>PACMAD clade</taxon>
        <taxon>Panicoideae</taxon>
        <taxon>Panicodae</taxon>
        <taxon>Paniceae</taxon>
        <taxon>Anthephorinae</taxon>
        <taxon>Digitaria</taxon>
    </lineage>
</organism>
<evidence type="ECO:0000256" key="1">
    <source>
        <dbReference type="ARBA" id="ARBA00022679"/>
    </source>
</evidence>
<dbReference type="FunFam" id="1.10.510.10:FF:000625">
    <property type="entry name" value="Cysteine-rich receptor-like protein kinase 6"/>
    <property type="match status" value="1"/>
</dbReference>
<dbReference type="Proteomes" id="UP000636709">
    <property type="component" value="Unassembled WGS sequence"/>
</dbReference>
<dbReference type="GO" id="GO:0004674">
    <property type="term" value="F:protein serine/threonine kinase activity"/>
    <property type="evidence" value="ECO:0007669"/>
    <property type="project" value="UniProtKB-KW"/>
</dbReference>
<evidence type="ECO:0000313" key="8">
    <source>
        <dbReference type="EMBL" id="KAF8673294.1"/>
    </source>
</evidence>
<comment type="similarity">
    <text evidence="6">Belongs to the protein kinase superfamily.</text>
</comment>
<feature type="binding site" evidence="5">
    <location>
        <position position="46"/>
    </location>
    <ligand>
        <name>ATP</name>
        <dbReference type="ChEBI" id="CHEBI:30616"/>
    </ligand>
</feature>
<proteinExistence type="inferred from homology"/>
<keyword evidence="9" id="KW-1185">Reference proteome</keyword>
<sequence length="321" mass="36648">MPRDLTYKTLEDITNSFSEDCKIGSGGYGQVYKGKLDNGAEIAIKKLHQMVGLDDEQFKKEFNNLMKVQHKNIVKLVGYCYEIQHKHIKVDKDYVFARMEQRALCFEYLRNGSLDKHLSDESRALDWHTRFNIIKGICEGLDYLHNGTADHIYHLDLKPANILLDENSMPKIADFGLSKLFGTTQTHTTKKFIGTPGYMPPEYIEKRQVSKKFDVFSLGVVIIEIMAGSSGRSKSAEMSPQKFIEHVQEQWKKTLQATSRDTALLEANSREVKTCIEIALRCVEAERVNRPTIREIVGKLNEIETVRKSIMGQVLSVLQSL</sequence>
<keyword evidence="2 5" id="KW-0547">Nucleotide-binding</keyword>
<dbReference type="PANTHER" id="PTHR45707:SF56">
    <property type="entry name" value="OS11G0608700 PROTEIN"/>
    <property type="match status" value="1"/>
</dbReference>
<dbReference type="Gene3D" id="3.30.200.20">
    <property type="entry name" value="Phosphorylase Kinase, domain 1"/>
    <property type="match status" value="1"/>
</dbReference>
<dbReference type="EMBL" id="JACEFO010002208">
    <property type="protein sequence ID" value="KAF8673294.1"/>
    <property type="molecule type" value="Genomic_DNA"/>
</dbReference>
<dbReference type="PIRSF" id="PIRSF000654">
    <property type="entry name" value="Integrin-linked_kinase"/>
    <property type="match status" value="1"/>
</dbReference>
<keyword evidence="3" id="KW-0418">Kinase</keyword>
<keyword evidence="1" id="KW-0808">Transferase</keyword>
<gene>
    <name evidence="8" type="ORF">HU200_048850</name>
</gene>
<protein>
    <recommendedName>
        <fullName evidence="7">Protein kinase domain-containing protein</fullName>
    </recommendedName>
</protein>
<dbReference type="GO" id="GO:0005524">
    <property type="term" value="F:ATP binding"/>
    <property type="evidence" value="ECO:0007669"/>
    <property type="project" value="UniProtKB-UniRule"/>
</dbReference>
<dbReference type="InterPro" id="IPR000719">
    <property type="entry name" value="Prot_kinase_dom"/>
</dbReference>
<accession>A0A835E7C0</accession>
<evidence type="ECO:0000256" key="2">
    <source>
        <dbReference type="ARBA" id="ARBA00022741"/>
    </source>
</evidence>
<keyword evidence="4 5" id="KW-0067">ATP-binding</keyword>
<dbReference type="InterPro" id="IPR011009">
    <property type="entry name" value="Kinase-like_dom_sf"/>
</dbReference>
<dbReference type="PROSITE" id="PS50011">
    <property type="entry name" value="PROTEIN_KINASE_DOM"/>
    <property type="match status" value="1"/>
</dbReference>
<dbReference type="PANTHER" id="PTHR45707">
    <property type="entry name" value="C2 CALCIUM/LIPID-BINDING PLANT PHOSPHORIBOSYLTRANSFERASE FAMILY PROTEIN"/>
    <property type="match status" value="1"/>
</dbReference>
<evidence type="ECO:0000256" key="4">
    <source>
        <dbReference type="ARBA" id="ARBA00022840"/>
    </source>
</evidence>
<dbReference type="OrthoDB" id="681153at2759"/>
<dbReference type="Gene3D" id="1.10.510.10">
    <property type="entry name" value="Transferase(Phosphotransferase) domain 1"/>
    <property type="match status" value="1"/>
</dbReference>
<dbReference type="FunFam" id="3.30.200.20:FF:000465">
    <property type="entry name" value="Cysteine-rich receptor-like protein kinase 6"/>
    <property type="match status" value="1"/>
</dbReference>
<dbReference type="Pfam" id="PF00069">
    <property type="entry name" value="Pkinase"/>
    <property type="match status" value="1"/>
</dbReference>
<name>A0A835E7C0_9POAL</name>
<keyword evidence="6" id="KW-0723">Serine/threonine-protein kinase</keyword>
<evidence type="ECO:0000256" key="6">
    <source>
        <dbReference type="RuleBase" id="RU000304"/>
    </source>
</evidence>
<dbReference type="PROSITE" id="PS00108">
    <property type="entry name" value="PROTEIN_KINASE_ST"/>
    <property type="match status" value="1"/>
</dbReference>
<dbReference type="PROSITE" id="PS00107">
    <property type="entry name" value="PROTEIN_KINASE_ATP"/>
    <property type="match status" value="1"/>
</dbReference>
<evidence type="ECO:0000259" key="7">
    <source>
        <dbReference type="PROSITE" id="PS50011"/>
    </source>
</evidence>
<evidence type="ECO:0000313" key="9">
    <source>
        <dbReference type="Proteomes" id="UP000636709"/>
    </source>
</evidence>
<reference evidence="8" key="1">
    <citation type="submission" date="2020-07" db="EMBL/GenBank/DDBJ databases">
        <title>Genome sequence and genetic diversity analysis of an under-domesticated orphan crop, white fonio (Digitaria exilis).</title>
        <authorList>
            <person name="Bennetzen J.L."/>
            <person name="Chen S."/>
            <person name="Ma X."/>
            <person name="Wang X."/>
            <person name="Yssel A.E.J."/>
            <person name="Chaluvadi S.R."/>
            <person name="Johnson M."/>
            <person name="Gangashetty P."/>
            <person name="Hamidou F."/>
            <person name="Sanogo M.D."/>
            <person name="Zwaenepoel A."/>
            <person name="Wallace J."/>
            <person name="Van De Peer Y."/>
            <person name="Van Deynze A."/>
        </authorList>
    </citation>
    <scope>NUCLEOTIDE SEQUENCE</scope>
    <source>
        <tissue evidence="8">Leaves</tissue>
    </source>
</reference>
<evidence type="ECO:0000256" key="5">
    <source>
        <dbReference type="PROSITE-ProRule" id="PRU10141"/>
    </source>
</evidence>
<dbReference type="AlphaFoldDB" id="A0A835E7C0"/>
<comment type="caution">
    <text evidence="8">The sequence shown here is derived from an EMBL/GenBank/DDBJ whole genome shotgun (WGS) entry which is preliminary data.</text>
</comment>
<dbReference type="InterPro" id="IPR017441">
    <property type="entry name" value="Protein_kinase_ATP_BS"/>
</dbReference>
<evidence type="ECO:0000256" key="3">
    <source>
        <dbReference type="ARBA" id="ARBA00022777"/>
    </source>
</evidence>
<dbReference type="InterPro" id="IPR008271">
    <property type="entry name" value="Ser/Thr_kinase_AS"/>
</dbReference>
<dbReference type="SMART" id="SM00220">
    <property type="entry name" value="S_TKc"/>
    <property type="match status" value="1"/>
</dbReference>